<organism evidence="7">
    <name type="scientific">viral metagenome</name>
    <dbReference type="NCBI Taxonomy" id="1070528"/>
    <lineage>
        <taxon>unclassified sequences</taxon>
        <taxon>metagenomes</taxon>
        <taxon>organismal metagenomes</taxon>
    </lineage>
</organism>
<dbReference type="GO" id="GO:0003676">
    <property type="term" value="F:nucleic acid binding"/>
    <property type="evidence" value="ECO:0007669"/>
    <property type="project" value="InterPro"/>
</dbReference>
<name>A0A6C0JAX6_9ZZZZ</name>
<dbReference type="Gene3D" id="3.40.50.300">
    <property type="entry name" value="P-loop containing nucleotide triphosphate hydrolases"/>
    <property type="match status" value="2"/>
</dbReference>
<keyword evidence="3" id="KW-0347">Helicase</keyword>
<evidence type="ECO:0000256" key="1">
    <source>
        <dbReference type="ARBA" id="ARBA00022741"/>
    </source>
</evidence>
<dbReference type="GO" id="GO:0055087">
    <property type="term" value="C:Ski complex"/>
    <property type="evidence" value="ECO:0007669"/>
    <property type="project" value="TreeGrafter"/>
</dbReference>
<evidence type="ECO:0000313" key="7">
    <source>
        <dbReference type="EMBL" id="QHU01088.1"/>
    </source>
</evidence>
<dbReference type="PROSITE" id="PS51192">
    <property type="entry name" value="HELICASE_ATP_BIND_1"/>
    <property type="match status" value="1"/>
</dbReference>
<keyword evidence="2" id="KW-0378">Hydrolase</keyword>
<protein>
    <recommendedName>
        <fullName evidence="8">Helicase</fullName>
    </recommendedName>
</protein>
<dbReference type="GO" id="GO:0004386">
    <property type="term" value="F:helicase activity"/>
    <property type="evidence" value="ECO:0007669"/>
    <property type="project" value="UniProtKB-KW"/>
</dbReference>
<proteinExistence type="predicted"/>
<reference evidence="7" key="1">
    <citation type="journal article" date="2020" name="Nature">
        <title>Giant virus diversity and host interactions through global metagenomics.</title>
        <authorList>
            <person name="Schulz F."/>
            <person name="Roux S."/>
            <person name="Paez-Espino D."/>
            <person name="Jungbluth S."/>
            <person name="Walsh D.A."/>
            <person name="Denef V.J."/>
            <person name="McMahon K.D."/>
            <person name="Konstantinidis K.T."/>
            <person name="Eloe-Fadrosh E.A."/>
            <person name="Kyrpides N.C."/>
            <person name="Woyke T."/>
        </authorList>
    </citation>
    <scope>NUCLEOTIDE SEQUENCE</scope>
    <source>
        <strain evidence="7">GVMAG-M-3300025860-25</strain>
    </source>
</reference>
<keyword evidence="1" id="KW-0547">Nucleotide-binding</keyword>
<dbReference type="InterPro" id="IPR012961">
    <property type="entry name" value="Ski2/MTR4_C"/>
</dbReference>
<dbReference type="SMART" id="SM00490">
    <property type="entry name" value="HELICc"/>
    <property type="match status" value="1"/>
</dbReference>
<dbReference type="SMART" id="SM00487">
    <property type="entry name" value="DEXDc"/>
    <property type="match status" value="1"/>
</dbReference>
<dbReference type="InterPro" id="IPR001650">
    <property type="entry name" value="Helicase_C-like"/>
</dbReference>
<evidence type="ECO:0000256" key="2">
    <source>
        <dbReference type="ARBA" id="ARBA00022801"/>
    </source>
</evidence>
<evidence type="ECO:0000256" key="3">
    <source>
        <dbReference type="ARBA" id="ARBA00022806"/>
    </source>
</evidence>
<dbReference type="InterPro" id="IPR050699">
    <property type="entry name" value="RNA-DNA_Helicase"/>
</dbReference>
<dbReference type="AlphaFoldDB" id="A0A6C0JAX6"/>
<dbReference type="SMART" id="SM01142">
    <property type="entry name" value="DSHCT"/>
    <property type="match status" value="1"/>
</dbReference>
<evidence type="ECO:0008006" key="8">
    <source>
        <dbReference type="Google" id="ProtNLM"/>
    </source>
</evidence>
<dbReference type="Pfam" id="PF00270">
    <property type="entry name" value="DEAD"/>
    <property type="match status" value="1"/>
</dbReference>
<dbReference type="GO" id="GO:0005524">
    <property type="term" value="F:ATP binding"/>
    <property type="evidence" value="ECO:0007669"/>
    <property type="project" value="UniProtKB-KW"/>
</dbReference>
<dbReference type="CDD" id="cd18795">
    <property type="entry name" value="SF2_C_Ski2"/>
    <property type="match status" value="1"/>
</dbReference>
<sequence>MTQYLRIQDKPFEGDFSSEPYDFGFPLDSFQKHAIKAIQQGENVLVTAHTGSGKTVPAIYGIAHSLQQNKKIIYTSPIKSLSNQKLFELKNKFPDVGILTGDIKYNPDAQCVIMTTEILRNILYQKESNHISIDEVDKVIFDEVHYINDPDRGRVWEECLILIPSRITLIMLSATIDKADEFAGWVGNIKKKMTNLIPTHHRVVPLEHFFYLPNLNQLNPLLKVVTHDGIFQNYSEIKEVYKVEIPSKMINDFIGFLKTRNLVPALFFIFSRKECEKLAFSLHKSLTSPEEQGEIDKIFNYELRNHKKTYDKSPQYHQIHKLILKGIAYHHSGLIPILKEVIEILFTKGLIKVLFATETFAVGVNMPTKTVIFPKLTKYSNNGFRSLRTDEYLQMAGRAGRRGLDKFGTVIILPMDDLMEYNQLKKMMTGKSPSINSKFKLTYQFLLKILRNPDHKLNDFLNLSLLSKDNDREIENRQKELIELEKKNSHHISPQNISPKDLVNIQEYYLKVDQIENLRGNARKKATIKLEKSSTEIPNFSQISRKYKEYLEQGKEINKLENLISYQKSFVNEDVGKMVRYLKDNHYIEEESGIVLTKGIMASEISECNEIVLTEIISNDFFMTLESYEIVAVLASFIEEKSVDITSLKSLDVPDKIKEILGSINYITEDFGNYEYSSKIVIGTDWNLYLSFVGPALDWAMGKSIFEIYAKYEDVYEGTFIRNILRINNIVENVKNIGEMLNKPELIKKLENINSILVRDQVTTESLYIMK</sequence>
<dbReference type="Gene3D" id="1.10.3380.30">
    <property type="match status" value="1"/>
</dbReference>
<dbReference type="PANTHER" id="PTHR12131">
    <property type="entry name" value="ATP-DEPENDENT RNA AND DNA HELICASE"/>
    <property type="match status" value="1"/>
</dbReference>
<evidence type="ECO:0000256" key="4">
    <source>
        <dbReference type="ARBA" id="ARBA00022840"/>
    </source>
</evidence>
<evidence type="ECO:0000259" key="6">
    <source>
        <dbReference type="PROSITE" id="PS51194"/>
    </source>
</evidence>
<evidence type="ECO:0000259" key="5">
    <source>
        <dbReference type="PROSITE" id="PS51192"/>
    </source>
</evidence>
<dbReference type="GO" id="GO:0070478">
    <property type="term" value="P:nuclear-transcribed mRNA catabolic process, 3'-5' exonucleolytic nonsense-mediated decay"/>
    <property type="evidence" value="ECO:0007669"/>
    <property type="project" value="TreeGrafter"/>
</dbReference>
<dbReference type="Pfam" id="PF08148">
    <property type="entry name" value="DSHCT"/>
    <property type="match status" value="1"/>
</dbReference>
<dbReference type="InterPro" id="IPR027417">
    <property type="entry name" value="P-loop_NTPase"/>
</dbReference>
<dbReference type="InterPro" id="IPR014001">
    <property type="entry name" value="Helicase_ATP-bd"/>
</dbReference>
<dbReference type="InterPro" id="IPR011545">
    <property type="entry name" value="DEAD/DEAH_box_helicase_dom"/>
</dbReference>
<feature type="domain" description="Helicase ATP-binding" evidence="5">
    <location>
        <begin position="35"/>
        <end position="194"/>
    </location>
</feature>
<dbReference type="PANTHER" id="PTHR12131:SF1">
    <property type="entry name" value="ATP-DEPENDENT RNA HELICASE SUPV3L1, MITOCHONDRIAL-RELATED"/>
    <property type="match status" value="1"/>
</dbReference>
<feature type="domain" description="Helicase C-terminal" evidence="6">
    <location>
        <begin position="249"/>
        <end position="447"/>
    </location>
</feature>
<dbReference type="SUPFAM" id="SSF52540">
    <property type="entry name" value="P-loop containing nucleoside triphosphate hydrolases"/>
    <property type="match status" value="1"/>
</dbReference>
<dbReference type="PROSITE" id="PS51194">
    <property type="entry name" value="HELICASE_CTER"/>
    <property type="match status" value="1"/>
</dbReference>
<dbReference type="EMBL" id="MN740335">
    <property type="protein sequence ID" value="QHU01088.1"/>
    <property type="molecule type" value="Genomic_DNA"/>
</dbReference>
<accession>A0A6C0JAX6</accession>
<keyword evidence="4" id="KW-0067">ATP-binding</keyword>
<dbReference type="Pfam" id="PF00271">
    <property type="entry name" value="Helicase_C"/>
    <property type="match status" value="1"/>
</dbReference>
<dbReference type="GO" id="GO:0016787">
    <property type="term" value="F:hydrolase activity"/>
    <property type="evidence" value="ECO:0007669"/>
    <property type="project" value="UniProtKB-KW"/>
</dbReference>